<feature type="compositionally biased region" description="Polar residues" evidence="1">
    <location>
        <begin position="102"/>
        <end position="111"/>
    </location>
</feature>
<dbReference type="AlphaFoldDB" id="A0A4Q1BTQ1"/>
<evidence type="ECO:0000313" key="2">
    <source>
        <dbReference type="EMBL" id="RXK41463.1"/>
    </source>
</evidence>
<gene>
    <name evidence="2" type="ORF">M231_01171</name>
</gene>
<sequence length="501" mass="54726">MTLSTSSNSSCSSTNLTSTGSKRCREDEPFPVEWTEEEIDLVQAVLLHPYKPLSQPFPPGVLPPGHIIDEIANQILAFAFRPTLPSRQLRHLTDLGITSSTQIDASQSQLSPPGVQGQDGSDEVSWNGHWEDHWVEEQEAEEDRKGWRHGFTDTRKKVYELALADSKWGHDQAERKLSRLERKMRPGLRRMDSMDFLDEEEGQTGSLGGVGKALRLSTSLQNSAKQETLLPKISRSNSLGGILERASTPPLPPPPATITLTPASPQRPGPSLRRQGSFRAPRVSRPSLLQRGRSFTASDLQEEANAAVQSLDSPPAATSPKSPASPTPVTSLLSHPTSSSITDPPNSVISNILTESPTKDQPDTHMTSPELLAVPPQLLPHEMNLSDPRLPRLTRSQSSSAAMDRNPSLCSQFLSSPKPTTGDRSMLAKPLSLDMPPPAPRGHGGWSDSDDEGLLPATPRVIKKVRPARLAKNKTMRVVKTDQVLMAGGLRSPFEEKDIQF</sequence>
<accession>A0A4Q1BTQ1</accession>
<feature type="region of interest" description="Disordered" evidence="1">
    <location>
        <begin position="302"/>
        <end position="368"/>
    </location>
</feature>
<feature type="compositionally biased region" description="Polar residues" evidence="1">
    <location>
        <begin position="332"/>
        <end position="356"/>
    </location>
</feature>
<proteinExistence type="predicted"/>
<evidence type="ECO:0000256" key="1">
    <source>
        <dbReference type="SAM" id="MobiDB-lite"/>
    </source>
</evidence>
<feature type="compositionally biased region" description="Low complexity" evidence="1">
    <location>
        <begin position="313"/>
        <end position="331"/>
    </location>
</feature>
<dbReference type="OrthoDB" id="2571862at2759"/>
<protein>
    <submittedName>
        <fullName evidence="2">Uncharacterized protein</fullName>
    </submittedName>
</protein>
<feature type="compositionally biased region" description="Low complexity" evidence="1">
    <location>
        <begin position="1"/>
        <end position="21"/>
    </location>
</feature>
<organism evidence="2 3">
    <name type="scientific">Tremella mesenterica</name>
    <name type="common">Jelly fungus</name>
    <dbReference type="NCBI Taxonomy" id="5217"/>
    <lineage>
        <taxon>Eukaryota</taxon>
        <taxon>Fungi</taxon>
        <taxon>Dikarya</taxon>
        <taxon>Basidiomycota</taxon>
        <taxon>Agaricomycotina</taxon>
        <taxon>Tremellomycetes</taxon>
        <taxon>Tremellales</taxon>
        <taxon>Tremellaceae</taxon>
        <taxon>Tremella</taxon>
    </lineage>
</organism>
<dbReference type="Proteomes" id="UP000289152">
    <property type="component" value="Unassembled WGS sequence"/>
</dbReference>
<dbReference type="EMBL" id="SDIL01000008">
    <property type="protein sequence ID" value="RXK41463.1"/>
    <property type="molecule type" value="Genomic_DNA"/>
</dbReference>
<feature type="region of interest" description="Disordered" evidence="1">
    <location>
        <begin position="102"/>
        <end position="126"/>
    </location>
</feature>
<evidence type="ECO:0000313" key="3">
    <source>
        <dbReference type="Proteomes" id="UP000289152"/>
    </source>
</evidence>
<comment type="caution">
    <text evidence="2">The sequence shown here is derived from an EMBL/GenBank/DDBJ whole genome shotgun (WGS) entry which is preliminary data.</text>
</comment>
<feature type="compositionally biased region" description="Polar residues" evidence="1">
    <location>
        <begin position="408"/>
        <end position="423"/>
    </location>
</feature>
<dbReference type="InParanoid" id="A0A4Q1BTQ1"/>
<feature type="region of interest" description="Disordered" evidence="1">
    <location>
        <begin position="242"/>
        <end position="290"/>
    </location>
</feature>
<reference evidence="2 3" key="1">
    <citation type="submission" date="2016-06" db="EMBL/GenBank/DDBJ databases">
        <title>Evolution of pathogenesis and genome organization in the Tremellales.</title>
        <authorList>
            <person name="Cuomo C."/>
            <person name="Litvintseva A."/>
            <person name="Heitman J."/>
            <person name="Chen Y."/>
            <person name="Sun S."/>
            <person name="Springer D."/>
            <person name="Dromer F."/>
            <person name="Young S."/>
            <person name="Zeng Q."/>
            <person name="Chapman S."/>
            <person name="Gujja S."/>
            <person name="Saif S."/>
            <person name="Birren B."/>
        </authorList>
    </citation>
    <scope>NUCLEOTIDE SEQUENCE [LARGE SCALE GENOMIC DNA]</scope>
    <source>
        <strain evidence="2 3">ATCC 28783</strain>
    </source>
</reference>
<feature type="region of interest" description="Disordered" evidence="1">
    <location>
        <begin position="397"/>
        <end position="460"/>
    </location>
</feature>
<name>A0A4Q1BTQ1_TREME</name>
<keyword evidence="3" id="KW-1185">Reference proteome</keyword>
<feature type="region of interest" description="Disordered" evidence="1">
    <location>
        <begin position="1"/>
        <end position="26"/>
    </location>
</feature>